<dbReference type="NCBIfam" id="TIGR00732">
    <property type="entry name" value="dprA"/>
    <property type="match status" value="1"/>
</dbReference>
<feature type="domain" description="DprA winged helix" evidence="3">
    <location>
        <begin position="310"/>
        <end position="360"/>
    </location>
</feature>
<dbReference type="Pfam" id="PF17782">
    <property type="entry name" value="WHD_DprA"/>
    <property type="match status" value="1"/>
</dbReference>
<dbReference type="PANTHER" id="PTHR43022:SF1">
    <property type="entry name" value="PROTEIN SMF"/>
    <property type="match status" value="1"/>
</dbReference>
<organism evidence="4 5">
    <name type="scientific">Lachnoanaerobaculum umeaense</name>
    <dbReference type="NCBI Taxonomy" id="617123"/>
    <lineage>
        <taxon>Bacteria</taxon>
        <taxon>Bacillati</taxon>
        <taxon>Bacillota</taxon>
        <taxon>Clostridia</taxon>
        <taxon>Lachnospirales</taxon>
        <taxon>Lachnospiraceae</taxon>
        <taxon>Lachnoanaerobaculum</taxon>
    </lineage>
</organism>
<dbReference type="KEGG" id="lua:D4A81_06410"/>
<dbReference type="InterPro" id="IPR041614">
    <property type="entry name" value="DprA_WH"/>
</dbReference>
<evidence type="ECO:0000313" key="5">
    <source>
        <dbReference type="Proteomes" id="UP000265562"/>
    </source>
</evidence>
<gene>
    <name evidence="4" type="primary">dprA</name>
    <name evidence="4" type="ORF">D4A81_06410</name>
</gene>
<evidence type="ECO:0000259" key="2">
    <source>
        <dbReference type="Pfam" id="PF02481"/>
    </source>
</evidence>
<dbReference type="EMBL" id="CP032364">
    <property type="protein sequence ID" value="AYA99600.1"/>
    <property type="molecule type" value="Genomic_DNA"/>
</dbReference>
<dbReference type="PANTHER" id="PTHR43022">
    <property type="entry name" value="PROTEIN SMF"/>
    <property type="match status" value="1"/>
</dbReference>
<dbReference type="InterPro" id="IPR057666">
    <property type="entry name" value="DrpA_SLOG"/>
</dbReference>
<feature type="domain" description="Smf/DprA SLOG" evidence="2">
    <location>
        <begin position="84"/>
        <end position="294"/>
    </location>
</feature>
<proteinExistence type="inferred from homology"/>
<dbReference type="Pfam" id="PF02481">
    <property type="entry name" value="DNA_processg_A"/>
    <property type="match status" value="1"/>
</dbReference>
<reference evidence="4 5" key="1">
    <citation type="submission" date="2018-09" db="EMBL/GenBank/DDBJ databases">
        <title>Genome sequencing of Lachnoanaerobaculum umeaense DSM 23576.</title>
        <authorList>
            <person name="Kook J.-K."/>
            <person name="Park S.-N."/>
            <person name="Lim Y.K."/>
        </authorList>
    </citation>
    <scope>NUCLEOTIDE SEQUENCE [LARGE SCALE GENOMIC DNA]</scope>
    <source>
        <strain evidence="5">DSM 23576 \ CCUG 58757</strain>
    </source>
</reference>
<name>A0A385PZW7_9FIRM</name>
<dbReference type="AlphaFoldDB" id="A0A385PZW7"/>
<dbReference type="InterPro" id="IPR003488">
    <property type="entry name" value="DprA"/>
</dbReference>
<dbReference type="SUPFAM" id="SSF102405">
    <property type="entry name" value="MCP/YpsA-like"/>
    <property type="match status" value="1"/>
</dbReference>
<accession>A0A385PZW7</accession>
<evidence type="ECO:0000313" key="4">
    <source>
        <dbReference type="EMBL" id="AYA99600.1"/>
    </source>
</evidence>
<sequence length="371" mass="41330">MQIYEISDREALFYLSTISELGYSAKKAIYENIKPLYNIFKMSFDEVQTKVKLNEKQINAILRLKLNLDNLHDTYLSLDDRKIKFILPFDEDYPQKLIHIKDYPFGIFVKGEIPKQRKSVSIVGSRGASQYGLEMASFLAQELAINGVDIISGMALGVDTKAHEGAILGEGKTYAVLGTGVNVCYPESNFNLYNKLCSDGFGGVISEFPLGTNPLKFNFPIRNRIISGLADITIVIEARLKSGSLITASHALEQGREVFALPGRITDCMSLGCNKLIADGAGIISSPTDVLEALDLNIDRKIQVYNEKNPNILAKNDKKVYSCLDLKPKYIDDIIKESTLDISQVLSSLLLLELEGFIVQISSNYYCKRIN</sequence>
<dbReference type="Gene3D" id="3.40.50.450">
    <property type="match status" value="1"/>
</dbReference>
<dbReference type="Gene3D" id="1.10.10.10">
    <property type="entry name" value="Winged helix-like DNA-binding domain superfamily/Winged helix DNA-binding domain"/>
    <property type="match status" value="1"/>
</dbReference>
<evidence type="ECO:0000259" key="3">
    <source>
        <dbReference type="Pfam" id="PF17782"/>
    </source>
</evidence>
<dbReference type="GO" id="GO:0009294">
    <property type="term" value="P:DNA-mediated transformation"/>
    <property type="evidence" value="ECO:0007669"/>
    <property type="project" value="InterPro"/>
</dbReference>
<keyword evidence="5" id="KW-1185">Reference proteome</keyword>
<dbReference type="OrthoDB" id="9785707at2"/>
<protein>
    <submittedName>
        <fullName evidence="4">DNA-protecting protein DprA</fullName>
    </submittedName>
</protein>
<dbReference type="InterPro" id="IPR036388">
    <property type="entry name" value="WH-like_DNA-bd_sf"/>
</dbReference>
<dbReference type="RefSeq" id="WP_111524840.1">
    <property type="nucleotide sequence ID" value="NZ_CP032364.1"/>
</dbReference>
<evidence type="ECO:0000256" key="1">
    <source>
        <dbReference type="ARBA" id="ARBA00006525"/>
    </source>
</evidence>
<comment type="similarity">
    <text evidence="1">Belongs to the DprA/Smf family.</text>
</comment>
<dbReference type="Proteomes" id="UP000265562">
    <property type="component" value="Chromosome"/>
</dbReference>